<keyword evidence="7" id="KW-1185">Reference proteome</keyword>
<dbReference type="Gene3D" id="3.40.190.10">
    <property type="entry name" value="Periplasmic binding protein-like II"/>
    <property type="match status" value="2"/>
</dbReference>
<dbReference type="EMBL" id="FNJC01000001">
    <property type="protein sequence ID" value="SDO37599.1"/>
    <property type="molecule type" value="Genomic_DNA"/>
</dbReference>
<evidence type="ECO:0000256" key="2">
    <source>
        <dbReference type="ARBA" id="ARBA00023015"/>
    </source>
</evidence>
<dbReference type="GO" id="GO:0003677">
    <property type="term" value="F:DNA binding"/>
    <property type="evidence" value="ECO:0007669"/>
    <property type="project" value="UniProtKB-KW"/>
</dbReference>
<sequence length="344" mass="37614">MNFISPQAFARDISVTYSMRMAPRLGTLPFDLRSLEIFLAVCETGTMAAAARALSLTQPAVSLAVGDLEERMGLKLFDRSVRPLALTSAGSVLRDRAVMLLTDAREIAPLLNEAVKKRLPRLRIGLVDSISRELTGVIADTLSSRADDVSILSGLTADHSIALLTRHLDIFCGVDDMEEVDGLERWPLFTEPYILLMPRGDPIPNTLAGLVELAQTRPLIRYSGRSKTGIEIERHLRRLGIHPARHIEFDAPYGVSARVGADAGFAITTPLCLAESGLAASVQAASLPGPKFQRTITLIARRRELGRIPQDLALKARATLATKTIPRLSAQMTWLADQFHTYAE</sequence>
<dbReference type="InterPro" id="IPR005119">
    <property type="entry name" value="LysR_subst-bd"/>
</dbReference>
<dbReference type="Proteomes" id="UP000198795">
    <property type="component" value="Unassembled WGS sequence"/>
</dbReference>
<evidence type="ECO:0000256" key="1">
    <source>
        <dbReference type="ARBA" id="ARBA00009437"/>
    </source>
</evidence>
<gene>
    <name evidence="6" type="ORF">SAMN04488061_1029</name>
</gene>
<keyword evidence="4" id="KW-0804">Transcription</keyword>
<comment type="caution">
    <text evidence="6">The sequence shown here is derived from an EMBL/GenBank/DDBJ whole genome shotgun (WGS) entry which is preliminary data.</text>
</comment>
<feature type="domain" description="HTH lysR-type" evidence="5">
    <location>
        <begin position="30"/>
        <end position="87"/>
    </location>
</feature>
<dbReference type="InterPro" id="IPR036388">
    <property type="entry name" value="WH-like_DNA-bd_sf"/>
</dbReference>
<evidence type="ECO:0000313" key="6">
    <source>
        <dbReference type="EMBL" id="SDO37599.1"/>
    </source>
</evidence>
<dbReference type="Pfam" id="PF03466">
    <property type="entry name" value="LysR_substrate"/>
    <property type="match status" value="1"/>
</dbReference>
<dbReference type="Gene3D" id="1.10.10.10">
    <property type="entry name" value="Winged helix-like DNA-binding domain superfamily/Winged helix DNA-binding domain"/>
    <property type="match status" value="1"/>
</dbReference>
<dbReference type="PRINTS" id="PR00039">
    <property type="entry name" value="HTHLYSR"/>
</dbReference>
<evidence type="ECO:0000259" key="5">
    <source>
        <dbReference type="PROSITE" id="PS50931"/>
    </source>
</evidence>
<comment type="similarity">
    <text evidence="1">Belongs to the LysR transcriptional regulatory family.</text>
</comment>
<dbReference type="PROSITE" id="PS50931">
    <property type="entry name" value="HTH_LYSR"/>
    <property type="match status" value="1"/>
</dbReference>
<dbReference type="Pfam" id="PF00126">
    <property type="entry name" value="HTH_1"/>
    <property type="match status" value="1"/>
</dbReference>
<evidence type="ECO:0000313" key="7">
    <source>
        <dbReference type="Proteomes" id="UP000198795"/>
    </source>
</evidence>
<dbReference type="CDD" id="cd05466">
    <property type="entry name" value="PBP2_LTTR_substrate"/>
    <property type="match status" value="1"/>
</dbReference>
<dbReference type="SUPFAM" id="SSF53850">
    <property type="entry name" value="Periplasmic binding protein-like II"/>
    <property type="match status" value="1"/>
</dbReference>
<keyword evidence="3 6" id="KW-0238">DNA-binding</keyword>
<keyword evidence="2" id="KW-0805">Transcription regulation</keyword>
<evidence type="ECO:0000256" key="3">
    <source>
        <dbReference type="ARBA" id="ARBA00023125"/>
    </source>
</evidence>
<dbReference type="SUPFAM" id="SSF46785">
    <property type="entry name" value="Winged helix' DNA-binding domain"/>
    <property type="match status" value="1"/>
</dbReference>
<organism evidence="6 7">
    <name type="scientific">Filomicrobium insigne</name>
    <dbReference type="NCBI Taxonomy" id="418854"/>
    <lineage>
        <taxon>Bacteria</taxon>
        <taxon>Pseudomonadati</taxon>
        <taxon>Pseudomonadota</taxon>
        <taxon>Alphaproteobacteria</taxon>
        <taxon>Hyphomicrobiales</taxon>
        <taxon>Hyphomicrobiaceae</taxon>
        <taxon>Filomicrobium</taxon>
    </lineage>
</organism>
<dbReference type="InterPro" id="IPR000847">
    <property type="entry name" value="LysR_HTH_N"/>
</dbReference>
<proteinExistence type="inferred from homology"/>
<reference evidence="6 7" key="1">
    <citation type="submission" date="2016-10" db="EMBL/GenBank/DDBJ databases">
        <authorList>
            <person name="Varghese N."/>
            <person name="Submissions S."/>
        </authorList>
    </citation>
    <scope>NUCLEOTIDE SEQUENCE [LARGE SCALE GENOMIC DNA]</scope>
    <source>
        <strain evidence="6 7">CGMCC 1.6497</strain>
    </source>
</reference>
<name>A0A1H0J2C6_9HYPH</name>
<dbReference type="InterPro" id="IPR036390">
    <property type="entry name" value="WH_DNA-bd_sf"/>
</dbReference>
<dbReference type="PANTHER" id="PTHR30346:SF0">
    <property type="entry name" value="HCA OPERON TRANSCRIPTIONAL ACTIVATOR HCAR"/>
    <property type="match status" value="1"/>
</dbReference>
<protein>
    <submittedName>
        <fullName evidence="6">DNA-binding transcriptional regulator, LysR family</fullName>
    </submittedName>
</protein>
<evidence type="ECO:0000256" key="4">
    <source>
        <dbReference type="ARBA" id="ARBA00023163"/>
    </source>
</evidence>
<dbReference type="PANTHER" id="PTHR30346">
    <property type="entry name" value="TRANSCRIPTIONAL DUAL REGULATOR HCAR-RELATED"/>
    <property type="match status" value="1"/>
</dbReference>
<accession>A0A1H0J2C6</accession>